<dbReference type="AlphaFoldDB" id="A0A644XJA9"/>
<gene>
    <name evidence="2" type="ORF">SDC9_62255</name>
</gene>
<protein>
    <recommendedName>
        <fullName evidence="3">Flagellar operon protein TIGR03826</fullName>
    </recommendedName>
</protein>
<sequence length="141" mass="15261">MALTKCELCELPFNSFGSKVCASCSHELDQAYVTVRKFIYQNPDKADFANIVAETGVAEKLLSHLIDQGRVLVNDTKGRGSRCRACGKPTGGNVLCDSCRSKLISQNLMPGGIGAQKPAQPPAERSGARPIRIQPLKEKKD</sequence>
<accession>A0A644XJA9</accession>
<evidence type="ECO:0000313" key="2">
    <source>
        <dbReference type="EMBL" id="MPM15881.1"/>
    </source>
</evidence>
<name>A0A644XJA9_9ZZZZ</name>
<comment type="caution">
    <text evidence="2">The sequence shown here is derived from an EMBL/GenBank/DDBJ whole genome shotgun (WGS) entry which is preliminary data.</text>
</comment>
<organism evidence="2">
    <name type="scientific">bioreactor metagenome</name>
    <dbReference type="NCBI Taxonomy" id="1076179"/>
    <lineage>
        <taxon>unclassified sequences</taxon>
        <taxon>metagenomes</taxon>
        <taxon>ecological metagenomes</taxon>
    </lineage>
</organism>
<feature type="region of interest" description="Disordered" evidence="1">
    <location>
        <begin position="109"/>
        <end position="141"/>
    </location>
</feature>
<evidence type="ECO:0000256" key="1">
    <source>
        <dbReference type="SAM" id="MobiDB-lite"/>
    </source>
</evidence>
<dbReference type="EMBL" id="VSSQ01002515">
    <property type="protein sequence ID" value="MPM15881.1"/>
    <property type="molecule type" value="Genomic_DNA"/>
</dbReference>
<evidence type="ECO:0008006" key="3">
    <source>
        <dbReference type="Google" id="ProtNLM"/>
    </source>
</evidence>
<reference evidence="2" key="1">
    <citation type="submission" date="2019-08" db="EMBL/GenBank/DDBJ databases">
        <authorList>
            <person name="Kucharzyk K."/>
            <person name="Murdoch R.W."/>
            <person name="Higgins S."/>
            <person name="Loffler F."/>
        </authorList>
    </citation>
    <scope>NUCLEOTIDE SEQUENCE</scope>
</reference>
<proteinExistence type="predicted"/>